<keyword evidence="2" id="KW-0548">Nucleotidyltransferase</keyword>
<dbReference type="GO" id="GO:0003968">
    <property type="term" value="F:RNA-directed RNA polymerase activity"/>
    <property type="evidence" value="ECO:0007669"/>
    <property type="project" value="UniProtKB-EC"/>
</dbReference>
<evidence type="ECO:0000256" key="5">
    <source>
        <dbReference type="ARBA" id="ARBA00048744"/>
    </source>
</evidence>
<evidence type="ECO:0000256" key="2">
    <source>
        <dbReference type="ARBA" id="ARBA00022695"/>
    </source>
</evidence>
<dbReference type="InterPro" id="IPR001795">
    <property type="entry name" value="RNA-dir_pol_luteovirus"/>
</dbReference>
<keyword evidence="4" id="KW-0693">Viral RNA replication</keyword>
<organism evidence="7">
    <name type="scientific">Riboviria sp</name>
    <dbReference type="NCBI Taxonomy" id="2585031"/>
    <lineage>
        <taxon>Viruses</taxon>
        <taxon>Riboviria</taxon>
    </lineage>
</organism>
<keyword evidence="1" id="KW-0808">Transferase</keyword>
<feature type="domain" description="RNA-directed RNA polymerase C-terminal" evidence="6">
    <location>
        <begin position="65"/>
        <end position="292"/>
    </location>
</feature>
<protein>
    <recommendedName>
        <fullName evidence="6">RNA-directed RNA polymerase C-terminal domain-containing protein</fullName>
    </recommendedName>
</protein>
<evidence type="ECO:0000256" key="1">
    <source>
        <dbReference type="ARBA" id="ARBA00022679"/>
    </source>
</evidence>
<keyword evidence="3" id="KW-0547">Nucleotide-binding</keyword>
<dbReference type="Pfam" id="PF00680">
    <property type="entry name" value="RdRP_1"/>
    <property type="match status" value="1"/>
</dbReference>
<evidence type="ECO:0000256" key="3">
    <source>
        <dbReference type="ARBA" id="ARBA00022741"/>
    </source>
</evidence>
<dbReference type="InterPro" id="IPR043502">
    <property type="entry name" value="DNA/RNA_pol_sf"/>
</dbReference>
<reference evidence="7" key="1">
    <citation type="submission" date="2020-11" db="EMBL/GenBank/DDBJ databases">
        <title>RNA virus dark matter in the feces of wild birds.</title>
        <authorList>
            <person name="Lu X."/>
            <person name="Yang X.S."/>
            <person name="Zhang W."/>
        </authorList>
    </citation>
    <scope>NUCLEOTIDE SEQUENCE</scope>
    <source>
        <strain evidence="7">Yellow-browedWarbler115con36</strain>
    </source>
</reference>
<dbReference type="GO" id="GO:0003723">
    <property type="term" value="F:RNA binding"/>
    <property type="evidence" value="ECO:0007669"/>
    <property type="project" value="InterPro"/>
</dbReference>
<dbReference type="EMBL" id="MW239351">
    <property type="protein sequence ID" value="UGO57348.1"/>
    <property type="molecule type" value="Genomic_RNA"/>
</dbReference>
<evidence type="ECO:0000313" key="7">
    <source>
        <dbReference type="EMBL" id="UGO57348.1"/>
    </source>
</evidence>
<dbReference type="InterPro" id="IPR001205">
    <property type="entry name" value="RNA-dir_pol_C"/>
</dbReference>
<dbReference type="GO" id="GO:0000166">
    <property type="term" value="F:nucleotide binding"/>
    <property type="evidence" value="ECO:0007669"/>
    <property type="project" value="UniProtKB-KW"/>
</dbReference>
<dbReference type="PRINTS" id="PR00914">
    <property type="entry name" value="LVIRUSRNAPOL"/>
</dbReference>
<name>A0A8K1U2C3_9VIRU</name>
<evidence type="ECO:0000256" key="4">
    <source>
        <dbReference type="ARBA" id="ARBA00022953"/>
    </source>
</evidence>
<dbReference type="GO" id="GO:0006351">
    <property type="term" value="P:DNA-templated transcription"/>
    <property type="evidence" value="ECO:0007669"/>
    <property type="project" value="InterPro"/>
</dbReference>
<sequence length="437" mass="50998">MSFQQHARIFANSNRQMRQFLDGFTRDQLVDIEEFVLNTMEQAYMPAKVWLPSDFMSYGHFLRVVSSLEMSSSPGYPYCLQAPTNGSWLGFDGLTYNQIRLAELWSDLQLFLEGELRSTYRAFVKVEPHKISKARSNKWRLIICSPLYEQVAWTMVFGTLNDEEVDKAFEIPSVQGMKLCNGDWKHWVDIFDTRGYDASIDKSSWDWTVTWWLIDLERQFRERMIMGPDAEYYNLLAQDLYRRAFISPNIIFSSGCVYQQLNAGLMKSGCVNTISANSHMQIMVHILLNYLRDMPVDPLPIACGDDTLSSGYNTPLPEDFERLGIIVKNLDYDTREFVGHQFPGALSSGPWLEPIPLYTQKHIFRFTMVNDEDLAQFLDSMCREYCHHPIYLQLWYDLANIYGVPLYSRKYYQFWFDKDVDSLGKTWITAILSRWGA</sequence>
<evidence type="ECO:0000259" key="6">
    <source>
        <dbReference type="Pfam" id="PF00680"/>
    </source>
</evidence>
<dbReference type="SUPFAM" id="SSF56672">
    <property type="entry name" value="DNA/RNA polymerases"/>
    <property type="match status" value="1"/>
</dbReference>
<comment type="catalytic activity">
    <reaction evidence="5">
        <text>RNA(n) + a ribonucleoside 5'-triphosphate = RNA(n+1) + diphosphate</text>
        <dbReference type="Rhea" id="RHEA:21248"/>
        <dbReference type="Rhea" id="RHEA-COMP:14527"/>
        <dbReference type="Rhea" id="RHEA-COMP:17342"/>
        <dbReference type="ChEBI" id="CHEBI:33019"/>
        <dbReference type="ChEBI" id="CHEBI:61557"/>
        <dbReference type="ChEBI" id="CHEBI:140395"/>
        <dbReference type="EC" id="2.7.7.48"/>
    </reaction>
</comment>
<accession>A0A8K1U2C3</accession>
<proteinExistence type="predicted"/>